<comment type="caution">
    <text evidence="2">The sequence shown here is derived from an EMBL/GenBank/DDBJ whole genome shotgun (WGS) entry which is preliminary data.</text>
</comment>
<reference evidence="2" key="1">
    <citation type="submission" date="2020-08" db="EMBL/GenBank/DDBJ databases">
        <title>Genome public.</title>
        <authorList>
            <person name="Liu C."/>
            <person name="Sun Q."/>
        </authorList>
    </citation>
    <scope>NUCLEOTIDE SEQUENCE</scope>
    <source>
        <strain evidence="2">BX15</strain>
    </source>
</reference>
<feature type="domain" description="DUF4314" evidence="1">
    <location>
        <begin position="7"/>
        <end position="72"/>
    </location>
</feature>
<sequence length="305" mass="34712">MKQITREWLAFLWEQYPVGSRIRLNSMEDPYAPVEPGTMGTLQRIDDAGQFLMKWDNGRTLSLIPGEDSFSLILPEPTMMKLYMPLHADLYTKDDWSDTSEEPEMLTGRALMEYEDSILIALIKNRMSEEAERGIMRWYGREDSVDRKVKSVVFTAEEREGQLWGVAECKVVGELTPEELDTLKDYISGQASDGWGEGFEQREIQVDDGELYVHLWNFGDWSIQTEEECFSPKLAEGLPDMCFSTLKSTGDLICIKRGESGYYPSDWNTADKARNEDMADELNEKLGVTSAQRQAMEVGSMAGLS</sequence>
<keyword evidence="3" id="KW-1185">Reference proteome</keyword>
<dbReference type="InterPro" id="IPR025463">
    <property type="entry name" value="DUF4314"/>
</dbReference>
<evidence type="ECO:0000313" key="2">
    <source>
        <dbReference type="EMBL" id="MBC5770684.1"/>
    </source>
</evidence>
<evidence type="ECO:0000259" key="1">
    <source>
        <dbReference type="Pfam" id="PF14192"/>
    </source>
</evidence>
<protein>
    <submittedName>
        <fullName evidence="2">DUF4314 domain-containing protein</fullName>
    </submittedName>
</protein>
<accession>A0A923MK55</accession>
<proteinExistence type="predicted"/>
<dbReference type="AlphaFoldDB" id="A0A923MK55"/>
<gene>
    <name evidence="2" type="ORF">H8Z83_10175</name>
</gene>
<organism evidence="2 3">
    <name type="scientific">Dysosmobacter segnis</name>
    <dbReference type="NCBI Taxonomy" id="2763042"/>
    <lineage>
        <taxon>Bacteria</taxon>
        <taxon>Bacillati</taxon>
        <taxon>Bacillota</taxon>
        <taxon>Clostridia</taxon>
        <taxon>Eubacteriales</taxon>
        <taxon>Oscillospiraceae</taxon>
        <taxon>Dysosmobacter</taxon>
    </lineage>
</organism>
<dbReference type="EMBL" id="JACOQI010000008">
    <property type="protein sequence ID" value="MBC5770684.1"/>
    <property type="molecule type" value="Genomic_DNA"/>
</dbReference>
<dbReference type="Pfam" id="PF14192">
    <property type="entry name" value="DUF4314"/>
    <property type="match status" value="1"/>
</dbReference>
<dbReference type="Proteomes" id="UP000620327">
    <property type="component" value="Unassembled WGS sequence"/>
</dbReference>
<name>A0A923MK55_9FIRM</name>
<dbReference type="RefSeq" id="WP_187014919.1">
    <property type="nucleotide sequence ID" value="NZ_JACOQI010000008.1"/>
</dbReference>
<evidence type="ECO:0000313" key="3">
    <source>
        <dbReference type="Proteomes" id="UP000620327"/>
    </source>
</evidence>